<dbReference type="RefSeq" id="WP_112257114.1">
    <property type="nucleotide sequence ID" value="NZ_QMIG01000002.1"/>
</dbReference>
<dbReference type="OrthoDB" id="9809531at2"/>
<dbReference type="PANTHER" id="PTHR11669">
    <property type="entry name" value="REPLICATION FACTOR C / DNA POLYMERASE III GAMMA-TAU SUBUNIT"/>
    <property type="match status" value="1"/>
</dbReference>
<evidence type="ECO:0000313" key="1">
    <source>
        <dbReference type="EMBL" id="RAW18159.1"/>
    </source>
</evidence>
<comment type="caution">
    <text evidence="1">The sequence shown here is derived from an EMBL/GenBank/DDBJ whole genome shotgun (WGS) entry which is preliminary data.</text>
</comment>
<dbReference type="InterPro" id="IPR027417">
    <property type="entry name" value="P-loop_NTPase"/>
</dbReference>
<dbReference type="InterPro" id="IPR050238">
    <property type="entry name" value="DNA_Rep/Repair_Clamp_Loader"/>
</dbReference>
<dbReference type="Proteomes" id="UP000250462">
    <property type="component" value="Unassembled WGS sequence"/>
</dbReference>
<dbReference type="EMBL" id="QMIG01000002">
    <property type="protein sequence ID" value="RAW18159.1"/>
    <property type="molecule type" value="Genomic_DNA"/>
</dbReference>
<organism evidence="1 2">
    <name type="scientific">Phytoactinopolyspora halophila</name>
    <dbReference type="NCBI Taxonomy" id="1981511"/>
    <lineage>
        <taxon>Bacteria</taxon>
        <taxon>Bacillati</taxon>
        <taxon>Actinomycetota</taxon>
        <taxon>Actinomycetes</taxon>
        <taxon>Jiangellales</taxon>
        <taxon>Jiangellaceae</taxon>
        <taxon>Phytoactinopolyspora</taxon>
    </lineage>
</organism>
<sequence length="400" mass="42981">MTSTTSASNANRGNGTSVWDAVVGQPIVPALQQTVADASASLDGAPSGSMTHAWLFTGPPGSGRSVAAKAFAAALQCDSGGCGTCAECTDVRNGTHPDVAALVTEGLSIKISQVRELVPKAALRPARGRWQIVIVEDADRLGEDAADALLLSVEEPPDRTVWMLCAPTAEDIAPTIRSRCRVVQLRTPPSDAVATYLSTTEGIDKRTATFAARAAQGHIGRARALATDENARSRREEVLKLPFALDDLRQCLDAAASLVDAAKADAERHCDALDAREVDELKRALGAESTGRKPRNMDAAVKELEREQKLRRTRVQRDSIDRALIDVLALYRDVLMLQLGVRTELINDEMRASLDRLARNSRAESTLRRMEAIGQAREALMANAAPLLTLESMALTLREG</sequence>
<keyword evidence="1" id="KW-0808">Transferase</keyword>
<dbReference type="GO" id="GO:0008408">
    <property type="term" value="F:3'-5' exonuclease activity"/>
    <property type="evidence" value="ECO:0007669"/>
    <property type="project" value="InterPro"/>
</dbReference>
<dbReference type="InterPro" id="IPR004622">
    <property type="entry name" value="DNA_pol_HolB"/>
</dbReference>
<name>A0A329R2G6_9ACTN</name>
<dbReference type="Pfam" id="PF13177">
    <property type="entry name" value="DNA_pol3_delta2"/>
    <property type="match status" value="1"/>
</dbReference>
<dbReference type="EC" id="2.7.7.7" evidence="1"/>
<reference evidence="1 2" key="1">
    <citation type="submission" date="2018-06" db="EMBL/GenBank/DDBJ databases">
        <title>Phytoactinopolyspora halophila sp. nov., a novel halophilic actinomycete isolated from a saline soil in China.</title>
        <authorList>
            <person name="Tang S.-K."/>
        </authorList>
    </citation>
    <scope>NUCLEOTIDE SEQUENCE [LARGE SCALE GENOMIC DNA]</scope>
    <source>
        <strain evidence="1 2">YIM 96934</strain>
    </source>
</reference>
<protein>
    <submittedName>
        <fullName evidence="1">DNA polymerase III subunit delta</fullName>
        <ecNumber evidence="1">2.7.7.7</ecNumber>
    </submittedName>
</protein>
<keyword evidence="2" id="KW-1185">Reference proteome</keyword>
<gene>
    <name evidence="1" type="ORF">DPM12_03050</name>
</gene>
<proteinExistence type="predicted"/>
<dbReference type="NCBIfam" id="NF005926">
    <property type="entry name" value="PRK07940.1"/>
    <property type="match status" value="1"/>
</dbReference>
<dbReference type="NCBIfam" id="TIGR00678">
    <property type="entry name" value="holB"/>
    <property type="match status" value="1"/>
</dbReference>
<dbReference type="GO" id="GO:0006261">
    <property type="term" value="P:DNA-templated DNA replication"/>
    <property type="evidence" value="ECO:0007669"/>
    <property type="project" value="TreeGrafter"/>
</dbReference>
<dbReference type="PANTHER" id="PTHR11669:SF8">
    <property type="entry name" value="DNA POLYMERASE III SUBUNIT DELTA"/>
    <property type="match status" value="1"/>
</dbReference>
<accession>A0A329R2G6</accession>
<dbReference type="Gene3D" id="3.40.50.300">
    <property type="entry name" value="P-loop containing nucleotide triphosphate hydrolases"/>
    <property type="match status" value="1"/>
</dbReference>
<dbReference type="AlphaFoldDB" id="A0A329R2G6"/>
<keyword evidence="1" id="KW-0548">Nucleotidyltransferase</keyword>
<evidence type="ECO:0000313" key="2">
    <source>
        <dbReference type="Proteomes" id="UP000250462"/>
    </source>
</evidence>
<dbReference type="GO" id="GO:0003887">
    <property type="term" value="F:DNA-directed DNA polymerase activity"/>
    <property type="evidence" value="ECO:0007669"/>
    <property type="project" value="UniProtKB-EC"/>
</dbReference>
<dbReference type="SUPFAM" id="SSF52540">
    <property type="entry name" value="P-loop containing nucleoside triphosphate hydrolases"/>
    <property type="match status" value="1"/>
</dbReference>